<keyword evidence="4 6" id="KW-1133">Transmembrane helix</keyword>
<evidence type="ECO:0000256" key="4">
    <source>
        <dbReference type="ARBA" id="ARBA00022989"/>
    </source>
</evidence>
<dbReference type="PANTHER" id="PTHR30250:SF11">
    <property type="entry name" value="O-ANTIGEN TRANSPORTER-RELATED"/>
    <property type="match status" value="1"/>
</dbReference>
<gene>
    <name evidence="7" type="ORF">LMG23992_03452</name>
</gene>
<evidence type="ECO:0008006" key="9">
    <source>
        <dbReference type="Google" id="ProtNLM"/>
    </source>
</evidence>
<feature type="transmembrane region" description="Helical" evidence="6">
    <location>
        <begin position="173"/>
        <end position="194"/>
    </location>
</feature>
<feature type="transmembrane region" description="Helical" evidence="6">
    <location>
        <begin position="297"/>
        <end position="319"/>
    </location>
</feature>
<dbReference type="RefSeq" id="WP_224081022.1">
    <property type="nucleotide sequence ID" value="NZ_CAJZAI010000008.1"/>
</dbReference>
<keyword evidence="2" id="KW-1003">Cell membrane</keyword>
<evidence type="ECO:0000256" key="2">
    <source>
        <dbReference type="ARBA" id="ARBA00022475"/>
    </source>
</evidence>
<name>A0ABM8XBD3_9BURK</name>
<evidence type="ECO:0000256" key="3">
    <source>
        <dbReference type="ARBA" id="ARBA00022692"/>
    </source>
</evidence>
<evidence type="ECO:0000313" key="7">
    <source>
        <dbReference type="EMBL" id="CAG9177248.1"/>
    </source>
</evidence>
<dbReference type="InterPro" id="IPR050833">
    <property type="entry name" value="Poly_Biosynth_Transport"/>
</dbReference>
<feature type="transmembrane region" description="Helical" evidence="6">
    <location>
        <begin position="331"/>
        <end position="354"/>
    </location>
</feature>
<keyword evidence="3 6" id="KW-0812">Transmembrane</keyword>
<keyword evidence="8" id="KW-1185">Reference proteome</keyword>
<feature type="transmembrane region" description="Helical" evidence="6">
    <location>
        <begin position="119"/>
        <end position="140"/>
    </location>
</feature>
<comment type="caution">
    <text evidence="7">The sequence shown here is derived from an EMBL/GenBank/DDBJ whole genome shotgun (WGS) entry which is preliminary data.</text>
</comment>
<evidence type="ECO:0000256" key="5">
    <source>
        <dbReference type="ARBA" id="ARBA00023136"/>
    </source>
</evidence>
<dbReference type="EMBL" id="CAJZAI010000008">
    <property type="protein sequence ID" value="CAG9177248.1"/>
    <property type="molecule type" value="Genomic_DNA"/>
</dbReference>
<feature type="transmembrane region" description="Helical" evidence="6">
    <location>
        <begin position="384"/>
        <end position="407"/>
    </location>
</feature>
<proteinExistence type="predicted"/>
<accession>A0ABM8XBD3</accession>
<feature type="transmembrane region" description="Helical" evidence="6">
    <location>
        <begin position="147"/>
        <end position="167"/>
    </location>
</feature>
<feature type="transmembrane region" description="Helical" evidence="6">
    <location>
        <begin position="257"/>
        <end position="276"/>
    </location>
</feature>
<dbReference type="Proteomes" id="UP000727654">
    <property type="component" value="Unassembled WGS sequence"/>
</dbReference>
<sequence length="413" mass="44033">MSASALTTNTLWKLMSHILARGSLILASIVLARKLDPVAFAEFSYFQLTAVTISAYAALGLGVTASKFFAEVSFDDDRDSYPAITLMWAISISVSVIFFVGVMIAPVSWFPGNLTIPRWLLALAVLAFALEIVPTGALMGLECYRPVAGLSVIAAGIMLIGAWGAASEGSSKLAMITITFASALQVVGKSWIIIRLMRWKRLARWHSVNWRRLNEICNFAGPMLFVSLLSGSGTWVLGKIILDGPGGPLAFAHYAIGLQWFSLGLFLPTILSQVILPRLVRASREGASTRQLTHHSAWAAAIMALAVSAGAFLFCALIPDIYGGNYENERWFIAAYLAAAIILAPANTIGNAIVANNGQRAWLFLTCIWMLVLLGSAATTVSLMAWAGAISQAAAAAALVTGAIIVARGRGLI</sequence>
<feature type="transmembrane region" description="Helical" evidence="6">
    <location>
        <begin position="361"/>
        <end position="378"/>
    </location>
</feature>
<evidence type="ECO:0000313" key="8">
    <source>
        <dbReference type="Proteomes" id="UP000727654"/>
    </source>
</evidence>
<keyword evidence="5 6" id="KW-0472">Membrane</keyword>
<organism evidence="7 8">
    <name type="scientific">Cupriavidus laharis</name>
    <dbReference type="NCBI Taxonomy" id="151654"/>
    <lineage>
        <taxon>Bacteria</taxon>
        <taxon>Pseudomonadati</taxon>
        <taxon>Pseudomonadota</taxon>
        <taxon>Betaproteobacteria</taxon>
        <taxon>Burkholderiales</taxon>
        <taxon>Burkholderiaceae</taxon>
        <taxon>Cupriavidus</taxon>
    </lineage>
</organism>
<comment type="subcellular location">
    <subcellularLocation>
        <location evidence="1">Cell membrane</location>
        <topology evidence="1">Multi-pass membrane protein</topology>
    </subcellularLocation>
</comment>
<dbReference type="PANTHER" id="PTHR30250">
    <property type="entry name" value="PST FAMILY PREDICTED COLANIC ACID TRANSPORTER"/>
    <property type="match status" value="1"/>
</dbReference>
<reference evidence="7 8" key="1">
    <citation type="submission" date="2021-08" db="EMBL/GenBank/DDBJ databases">
        <authorList>
            <person name="Peeters C."/>
        </authorList>
    </citation>
    <scope>NUCLEOTIDE SEQUENCE [LARGE SCALE GENOMIC DNA]</scope>
    <source>
        <strain evidence="7 8">LMG 23992</strain>
    </source>
</reference>
<feature type="transmembrane region" description="Helical" evidence="6">
    <location>
        <begin position="12"/>
        <end position="32"/>
    </location>
</feature>
<feature type="transmembrane region" description="Helical" evidence="6">
    <location>
        <begin position="215"/>
        <end position="237"/>
    </location>
</feature>
<evidence type="ECO:0000256" key="1">
    <source>
        <dbReference type="ARBA" id="ARBA00004651"/>
    </source>
</evidence>
<feature type="transmembrane region" description="Helical" evidence="6">
    <location>
        <begin position="44"/>
        <end position="65"/>
    </location>
</feature>
<evidence type="ECO:0000256" key="6">
    <source>
        <dbReference type="SAM" id="Phobius"/>
    </source>
</evidence>
<feature type="transmembrane region" description="Helical" evidence="6">
    <location>
        <begin position="86"/>
        <end position="107"/>
    </location>
</feature>
<protein>
    <recommendedName>
        <fullName evidence="9">Polysaccharide biosynthesis protein</fullName>
    </recommendedName>
</protein>